<evidence type="ECO:0000256" key="1">
    <source>
        <dbReference type="ARBA" id="ARBA00004651"/>
    </source>
</evidence>
<accession>A0A4R5NH08</accession>
<evidence type="ECO:0000256" key="4">
    <source>
        <dbReference type="ARBA" id="ARBA00022989"/>
    </source>
</evidence>
<feature type="transmembrane region" description="Helical" evidence="6">
    <location>
        <begin position="267"/>
        <end position="292"/>
    </location>
</feature>
<evidence type="ECO:0000313" key="9">
    <source>
        <dbReference type="Proteomes" id="UP000294854"/>
    </source>
</evidence>
<keyword evidence="4 6" id="KW-1133">Transmembrane helix</keyword>
<evidence type="ECO:0000313" key="8">
    <source>
        <dbReference type="EMBL" id="TDG72971.1"/>
    </source>
</evidence>
<dbReference type="InterPro" id="IPR011701">
    <property type="entry name" value="MFS"/>
</dbReference>
<feature type="transmembrane region" description="Helical" evidence="6">
    <location>
        <begin position="228"/>
        <end position="247"/>
    </location>
</feature>
<feature type="transmembrane region" description="Helical" evidence="6">
    <location>
        <begin position="403"/>
        <end position="421"/>
    </location>
</feature>
<keyword evidence="2" id="KW-0813">Transport</keyword>
<feature type="transmembrane region" description="Helical" evidence="6">
    <location>
        <begin position="441"/>
        <end position="462"/>
    </location>
</feature>
<dbReference type="PANTHER" id="PTHR42718:SF9">
    <property type="entry name" value="MAJOR FACILITATOR SUPERFAMILY MULTIDRUG TRANSPORTER MFSC"/>
    <property type="match status" value="1"/>
</dbReference>
<evidence type="ECO:0000256" key="5">
    <source>
        <dbReference type="ARBA" id="ARBA00023136"/>
    </source>
</evidence>
<sequence>MNEQKPIKVILVLGLFSFLSALSGSSTSLAIPKIALSLEISSGLATWVLQSGLITTTIFLVAFGHMGDLLSKNFIFFSGGIAFTIGSAITGIAPTFSLIIIGRIIQAFGSSMIMANSMGIVSDYFPDKKRAQALSYISMFISAGSISGPAAGGFIMSVSSWRWIYLINVPLMIAVLIFGHHALPIPKVSIKQLKSATQGANWMGQGLFTAGIIIFFLSGAIFQSRSNWLIGLITLVVGGALTIYSFYQDDVANLPWISPKILHNRPYLVSIMALLLVMLVNSVSNILLPFYFQSYGLMTPFQSGLLIMLQSLVMLVLSPFAGYLADRVNRQLMTIIGLVILTVSQIGYLLYPAGMNLTRIIIPIVINGIGMAFFLSPNNALTMGLVDKSLTGIAGSLNSFSRTIGMTIGISFGSSILFALLPNVDQITPALGETFLSAFRGVFYVAIAISSLASIMVFVRYLRAKKTA</sequence>
<organism evidence="8 9">
    <name type="scientific">Secundilactobacillus malefermentans</name>
    <dbReference type="NCBI Taxonomy" id="176292"/>
    <lineage>
        <taxon>Bacteria</taxon>
        <taxon>Bacillati</taxon>
        <taxon>Bacillota</taxon>
        <taxon>Bacilli</taxon>
        <taxon>Lactobacillales</taxon>
        <taxon>Lactobacillaceae</taxon>
        <taxon>Secundilactobacillus</taxon>
    </lineage>
</organism>
<dbReference type="Gene3D" id="1.20.1720.10">
    <property type="entry name" value="Multidrug resistance protein D"/>
    <property type="match status" value="1"/>
</dbReference>
<evidence type="ECO:0000256" key="3">
    <source>
        <dbReference type="ARBA" id="ARBA00022692"/>
    </source>
</evidence>
<keyword evidence="3 6" id="KW-0812">Transmembrane</keyword>
<dbReference type="PROSITE" id="PS50850">
    <property type="entry name" value="MFS"/>
    <property type="match status" value="1"/>
</dbReference>
<keyword evidence="5 6" id="KW-0472">Membrane</keyword>
<feature type="transmembrane region" description="Helical" evidence="6">
    <location>
        <begin position="332"/>
        <end position="351"/>
    </location>
</feature>
<dbReference type="GO" id="GO:0022857">
    <property type="term" value="F:transmembrane transporter activity"/>
    <property type="evidence" value="ECO:0007669"/>
    <property type="project" value="InterPro"/>
</dbReference>
<feature type="transmembrane region" description="Helical" evidence="6">
    <location>
        <begin position="133"/>
        <end position="157"/>
    </location>
</feature>
<dbReference type="GO" id="GO:0005886">
    <property type="term" value="C:plasma membrane"/>
    <property type="evidence" value="ECO:0007669"/>
    <property type="project" value="UniProtKB-SubCell"/>
</dbReference>
<dbReference type="EMBL" id="PUFO01000093">
    <property type="protein sequence ID" value="TDG72971.1"/>
    <property type="molecule type" value="Genomic_DNA"/>
</dbReference>
<comment type="caution">
    <text evidence="8">The sequence shown here is derived from an EMBL/GenBank/DDBJ whole genome shotgun (WGS) entry which is preliminary data.</text>
</comment>
<protein>
    <recommendedName>
        <fullName evidence="7">Major facilitator superfamily (MFS) profile domain-containing protein</fullName>
    </recommendedName>
</protein>
<dbReference type="RefSeq" id="WP_010620379.1">
    <property type="nucleotide sequence ID" value="NZ_PUFO01000093.1"/>
</dbReference>
<dbReference type="Pfam" id="PF07690">
    <property type="entry name" value="MFS_1"/>
    <property type="match status" value="1"/>
</dbReference>
<evidence type="ECO:0000259" key="7">
    <source>
        <dbReference type="PROSITE" id="PS50850"/>
    </source>
</evidence>
<feature type="domain" description="Major facilitator superfamily (MFS) profile" evidence="7">
    <location>
        <begin position="9"/>
        <end position="465"/>
    </location>
</feature>
<dbReference type="InterPro" id="IPR036259">
    <property type="entry name" value="MFS_trans_sf"/>
</dbReference>
<feature type="transmembrane region" description="Helical" evidence="6">
    <location>
        <begin position="357"/>
        <end position="375"/>
    </location>
</feature>
<feature type="transmembrane region" description="Helical" evidence="6">
    <location>
        <begin position="74"/>
        <end position="93"/>
    </location>
</feature>
<feature type="transmembrane region" description="Helical" evidence="6">
    <location>
        <begin position="204"/>
        <end position="222"/>
    </location>
</feature>
<feature type="transmembrane region" description="Helical" evidence="6">
    <location>
        <begin position="99"/>
        <end position="121"/>
    </location>
</feature>
<dbReference type="Gene3D" id="1.20.1250.20">
    <property type="entry name" value="MFS general substrate transporter like domains"/>
    <property type="match status" value="1"/>
</dbReference>
<evidence type="ECO:0000256" key="6">
    <source>
        <dbReference type="SAM" id="Phobius"/>
    </source>
</evidence>
<evidence type="ECO:0000256" key="2">
    <source>
        <dbReference type="ARBA" id="ARBA00022448"/>
    </source>
</evidence>
<feature type="transmembrane region" description="Helical" evidence="6">
    <location>
        <begin position="304"/>
        <end position="325"/>
    </location>
</feature>
<dbReference type="InterPro" id="IPR020846">
    <property type="entry name" value="MFS_dom"/>
</dbReference>
<reference evidence="8 9" key="1">
    <citation type="journal article" date="2019" name="Appl. Microbiol. Biotechnol.">
        <title>Uncovering carbohydrate metabolism through a genotype-phenotype association study of 56 lactic acid bacteria genomes.</title>
        <authorList>
            <person name="Buron-Moles G."/>
            <person name="Chailyan A."/>
            <person name="Dolejs I."/>
            <person name="Forster J."/>
            <person name="Miks M.H."/>
        </authorList>
    </citation>
    <scope>NUCLEOTIDE SEQUENCE [LARGE SCALE GENOMIC DNA]</scope>
    <source>
        <strain evidence="8 9">ATCC 49373</strain>
    </source>
</reference>
<feature type="transmembrane region" description="Helical" evidence="6">
    <location>
        <begin position="40"/>
        <end position="62"/>
    </location>
</feature>
<name>A0A4R5NH08_9LACO</name>
<dbReference type="PANTHER" id="PTHR42718">
    <property type="entry name" value="MAJOR FACILITATOR SUPERFAMILY MULTIDRUG TRANSPORTER MFSC"/>
    <property type="match status" value="1"/>
</dbReference>
<dbReference type="STRING" id="1122149.FD44_GL001441"/>
<proteinExistence type="predicted"/>
<dbReference type="SUPFAM" id="SSF103473">
    <property type="entry name" value="MFS general substrate transporter"/>
    <property type="match status" value="1"/>
</dbReference>
<gene>
    <name evidence="8" type="ORF">C5L31_001474</name>
</gene>
<dbReference type="CDD" id="cd17321">
    <property type="entry name" value="MFS_MMR_MDR_like"/>
    <property type="match status" value="1"/>
</dbReference>
<dbReference type="AlphaFoldDB" id="A0A4R5NH08"/>
<dbReference type="Proteomes" id="UP000294854">
    <property type="component" value="Unassembled WGS sequence"/>
</dbReference>
<comment type="subcellular location">
    <subcellularLocation>
        <location evidence="1">Cell membrane</location>
        <topology evidence="1">Multi-pass membrane protein</topology>
    </subcellularLocation>
</comment>
<keyword evidence="9" id="KW-1185">Reference proteome</keyword>
<feature type="transmembrane region" description="Helical" evidence="6">
    <location>
        <begin position="163"/>
        <end position="183"/>
    </location>
</feature>